<dbReference type="Proteomes" id="UP000823561">
    <property type="component" value="Chromosome 8"/>
</dbReference>
<evidence type="ECO:0000256" key="6">
    <source>
        <dbReference type="ARBA" id="ARBA00023157"/>
    </source>
</evidence>
<feature type="domain" description="CUB" evidence="11">
    <location>
        <begin position="30"/>
        <end position="151"/>
    </location>
</feature>
<dbReference type="SMART" id="SM00231">
    <property type="entry name" value="FA58C"/>
    <property type="match status" value="1"/>
</dbReference>
<keyword evidence="15" id="KW-1185">Reference proteome</keyword>
<feature type="domain" description="LCCL" evidence="13">
    <location>
        <begin position="153"/>
        <end position="249"/>
    </location>
</feature>
<dbReference type="Pfam" id="PF00754">
    <property type="entry name" value="F5_F8_type_C"/>
    <property type="match status" value="1"/>
</dbReference>
<dbReference type="PROSITE" id="PS01286">
    <property type="entry name" value="FA58C_2"/>
    <property type="match status" value="1"/>
</dbReference>
<evidence type="ECO:0000256" key="7">
    <source>
        <dbReference type="PROSITE-ProRule" id="PRU00059"/>
    </source>
</evidence>
<comment type="subcellular location">
    <subcellularLocation>
        <location evidence="1">Membrane</location>
        <topology evidence="1">Single-pass type I membrane protein</topology>
    </subcellularLocation>
</comment>
<evidence type="ECO:0000256" key="1">
    <source>
        <dbReference type="ARBA" id="ARBA00004479"/>
    </source>
</evidence>
<dbReference type="InterPro" id="IPR000859">
    <property type="entry name" value="CUB_dom"/>
</dbReference>
<dbReference type="PANTHER" id="PTHR46806">
    <property type="entry name" value="F5/8 TYPE C DOMAIN-CONTAINING PROTEIN"/>
    <property type="match status" value="1"/>
</dbReference>
<dbReference type="Gene3D" id="2.60.120.260">
    <property type="entry name" value="Galactose-binding domain-like"/>
    <property type="match status" value="1"/>
</dbReference>
<dbReference type="Gene3D" id="2.60.120.290">
    <property type="entry name" value="Spermadhesin, CUB domain"/>
    <property type="match status" value="1"/>
</dbReference>
<dbReference type="SMART" id="SM00042">
    <property type="entry name" value="CUB"/>
    <property type="match status" value="1"/>
</dbReference>
<feature type="region of interest" description="Disordered" evidence="8">
    <location>
        <begin position="657"/>
        <end position="681"/>
    </location>
</feature>
<dbReference type="GO" id="GO:0005886">
    <property type="term" value="C:plasma membrane"/>
    <property type="evidence" value="ECO:0007669"/>
    <property type="project" value="TreeGrafter"/>
</dbReference>
<evidence type="ECO:0000313" key="15">
    <source>
        <dbReference type="Proteomes" id="UP000823561"/>
    </source>
</evidence>
<evidence type="ECO:0000256" key="9">
    <source>
        <dbReference type="SAM" id="Phobius"/>
    </source>
</evidence>
<evidence type="ECO:0000256" key="3">
    <source>
        <dbReference type="ARBA" id="ARBA00022692"/>
    </source>
</evidence>
<evidence type="ECO:0000259" key="11">
    <source>
        <dbReference type="PROSITE" id="PS01180"/>
    </source>
</evidence>
<evidence type="ECO:0000256" key="2">
    <source>
        <dbReference type="ARBA" id="ARBA00022553"/>
    </source>
</evidence>
<dbReference type="FunFam" id="2.60.120.290:FF:000005">
    <property type="entry name" value="Procollagen C-endopeptidase enhancer 1"/>
    <property type="match status" value="1"/>
</dbReference>
<protein>
    <recommendedName>
        <fullName evidence="16">Discoidin, CUB and LCCL domain-containing protein 1</fullName>
    </recommendedName>
</protein>
<evidence type="ECO:0000256" key="4">
    <source>
        <dbReference type="ARBA" id="ARBA00022989"/>
    </source>
</evidence>
<dbReference type="SUPFAM" id="SSF69848">
    <property type="entry name" value="LCCL domain"/>
    <property type="match status" value="1"/>
</dbReference>
<keyword evidence="4 9" id="KW-1133">Transmembrane helix</keyword>
<evidence type="ECO:0000259" key="12">
    <source>
        <dbReference type="PROSITE" id="PS50022"/>
    </source>
</evidence>
<feature type="chain" id="PRO_5043406089" description="Discoidin, CUB and LCCL domain-containing protein 1" evidence="10">
    <location>
        <begin position="24"/>
        <end position="742"/>
    </location>
</feature>
<dbReference type="InterPro" id="IPR050633">
    <property type="entry name" value="Neuropilin_MCO_CoagFactor"/>
</dbReference>
<keyword evidence="2" id="KW-0597">Phosphoprotein</keyword>
<dbReference type="PROSITE" id="PS50022">
    <property type="entry name" value="FA58C_3"/>
    <property type="match status" value="1"/>
</dbReference>
<evidence type="ECO:0008006" key="16">
    <source>
        <dbReference type="Google" id="ProtNLM"/>
    </source>
</evidence>
<sequence>MYGNGKLYGIILIYSSLSRIVCGEKSDNACGHTIQGPDSGILSSQNYPGTYPNNSLCEWRISVPKGNSITIKFADLSIESRDCDSDYVRILQGSGRGEQVLALVLGPFCGDLKSAPSLLKSLHVEASEIRVQFRSGQHISGRGFLLSYATGNRKDLLTCLDKGNHFSDAKYSKYCPAGCRAVDGDVSGDISQGYRHTSVLCKAAVHAGVISNELGGDIVVEEQSGRSHYPAVWANGILSQDGSLSEKLFTFVTNDCKKRQVVLQPVALNASSGQRSGGVGDGPPAHWSPNDTDPAASSALWTPDSSHTGQPWLQLDLGEKRRITGILTAGSPSADHYVRSYKVEYKERNRWKAYTQNSSSEPTVLEGNVDSHQQTRSTLQPSIVARHVRLLPQAWNQRVAMRVELLGCPYVKSPPAVTVIVSENTVNSSSQVTLETLDTKPKPAGEEDRNTEHQPIDTSPLIDLVRLVIIIVAVAVLVLMLPLCVCVYKALHKRKSKESGYGSSEAQHTGCWKQIKQPFARHQSTEFTISYSSEKEPIQKLDLVTSAMAAEYQQPLMIGTGTVSRKGSTFRPMDTDAKEDGSDGPSHYDFLKTANQYALPLTNQEPEYATPIIERHAFRKEAFVPDPSYSVPGAVLSNTPSFKATENGVCRNKGGAAHVGGYQTPQAKVDRPNHSEGVYDSPKVRRPAALCAAAISNYQRPQAKASVLECYSTPRDCVRLGPPSPHRPDPEGSSDPPTQSGT</sequence>
<dbReference type="InterPro" id="IPR035914">
    <property type="entry name" value="Sperma_CUB_dom_sf"/>
</dbReference>
<feature type="signal peptide" evidence="10">
    <location>
        <begin position="1"/>
        <end position="23"/>
    </location>
</feature>
<dbReference type="SMART" id="SM00603">
    <property type="entry name" value="LCCL"/>
    <property type="match status" value="1"/>
</dbReference>
<dbReference type="PROSITE" id="PS50820">
    <property type="entry name" value="LCCL"/>
    <property type="match status" value="1"/>
</dbReference>
<keyword evidence="6 7" id="KW-1015">Disulfide bond</keyword>
<comment type="caution">
    <text evidence="7">Lacks conserved residue(s) required for the propagation of feature annotation.</text>
</comment>
<evidence type="ECO:0000313" key="14">
    <source>
        <dbReference type="EMBL" id="KAG5277435.1"/>
    </source>
</evidence>
<feature type="disulfide bond" evidence="7">
    <location>
        <begin position="30"/>
        <end position="57"/>
    </location>
</feature>
<keyword evidence="10" id="KW-0732">Signal</keyword>
<feature type="region of interest" description="Disordered" evidence="8">
    <location>
        <begin position="431"/>
        <end position="454"/>
    </location>
</feature>
<dbReference type="Pfam" id="PF00431">
    <property type="entry name" value="CUB"/>
    <property type="match status" value="1"/>
</dbReference>
<dbReference type="SUPFAM" id="SSF49785">
    <property type="entry name" value="Galactose-binding domain-like"/>
    <property type="match status" value="1"/>
</dbReference>
<name>A0AAV6GRF0_9TELE</name>
<dbReference type="InterPro" id="IPR008979">
    <property type="entry name" value="Galactose-bd-like_sf"/>
</dbReference>
<organism evidence="14 15">
    <name type="scientific">Alosa alosa</name>
    <name type="common">allis shad</name>
    <dbReference type="NCBI Taxonomy" id="278164"/>
    <lineage>
        <taxon>Eukaryota</taxon>
        <taxon>Metazoa</taxon>
        <taxon>Chordata</taxon>
        <taxon>Craniata</taxon>
        <taxon>Vertebrata</taxon>
        <taxon>Euteleostomi</taxon>
        <taxon>Actinopterygii</taxon>
        <taxon>Neopterygii</taxon>
        <taxon>Teleostei</taxon>
        <taxon>Clupei</taxon>
        <taxon>Clupeiformes</taxon>
        <taxon>Clupeoidei</taxon>
        <taxon>Clupeidae</taxon>
        <taxon>Alosa</taxon>
    </lineage>
</organism>
<dbReference type="InterPro" id="IPR000421">
    <property type="entry name" value="FA58C"/>
</dbReference>
<dbReference type="InterPro" id="IPR036609">
    <property type="entry name" value="LCCL_sf"/>
</dbReference>
<feature type="transmembrane region" description="Helical" evidence="9">
    <location>
        <begin position="464"/>
        <end position="488"/>
    </location>
</feature>
<dbReference type="CDD" id="cd00041">
    <property type="entry name" value="CUB"/>
    <property type="match status" value="1"/>
</dbReference>
<reference evidence="14" key="1">
    <citation type="submission" date="2020-10" db="EMBL/GenBank/DDBJ databases">
        <title>Chromosome-scale genome assembly of the Allis shad, Alosa alosa.</title>
        <authorList>
            <person name="Margot Z."/>
            <person name="Christophe K."/>
            <person name="Cabau C."/>
            <person name="Louis A."/>
            <person name="Berthelot C."/>
            <person name="Parey E."/>
            <person name="Roest Crollius H."/>
            <person name="Montfort J."/>
            <person name="Robinson-Rechavi M."/>
            <person name="Bucao C."/>
            <person name="Bouchez O."/>
            <person name="Gislard M."/>
            <person name="Lluch J."/>
            <person name="Milhes M."/>
            <person name="Lampietro C."/>
            <person name="Lopez Roques C."/>
            <person name="Donnadieu C."/>
            <person name="Braasch I."/>
            <person name="Desvignes T."/>
            <person name="Postlethwait J."/>
            <person name="Bobe J."/>
            <person name="Guiguen Y."/>
        </authorList>
    </citation>
    <scope>NUCLEOTIDE SEQUENCE</scope>
    <source>
        <strain evidence="14">M-15738</strain>
        <tissue evidence="14">Blood</tissue>
    </source>
</reference>
<dbReference type="InterPro" id="IPR004043">
    <property type="entry name" value="LCCL"/>
</dbReference>
<keyword evidence="5 9" id="KW-0472">Membrane</keyword>
<dbReference type="PROSITE" id="PS01180">
    <property type="entry name" value="CUB"/>
    <property type="match status" value="1"/>
</dbReference>
<keyword evidence="3 9" id="KW-0812">Transmembrane</keyword>
<dbReference type="Pfam" id="PF03815">
    <property type="entry name" value="LCCL"/>
    <property type="match status" value="1"/>
</dbReference>
<feature type="domain" description="F5/8 type C" evidence="12">
    <location>
        <begin position="256"/>
        <end position="408"/>
    </location>
</feature>
<evidence type="ECO:0000256" key="5">
    <source>
        <dbReference type="ARBA" id="ARBA00023136"/>
    </source>
</evidence>
<comment type="caution">
    <text evidence="14">The sequence shown here is derived from an EMBL/GenBank/DDBJ whole genome shotgun (WGS) entry which is preliminary data.</text>
</comment>
<gene>
    <name evidence="14" type="ORF">AALO_G00117580</name>
</gene>
<accession>A0AAV6GRF0</accession>
<dbReference type="EMBL" id="JADWDJ010000008">
    <property type="protein sequence ID" value="KAG5277435.1"/>
    <property type="molecule type" value="Genomic_DNA"/>
</dbReference>
<feature type="region of interest" description="Disordered" evidence="8">
    <location>
        <begin position="716"/>
        <end position="742"/>
    </location>
</feature>
<dbReference type="AlphaFoldDB" id="A0AAV6GRF0"/>
<evidence type="ECO:0000259" key="13">
    <source>
        <dbReference type="PROSITE" id="PS50820"/>
    </source>
</evidence>
<dbReference type="SUPFAM" id="SSF49854">
    <property type="entry name" value="Spermadhesin, CUB domain"/>
    <property type="match status" value="1"/>
</dbReference>
<feature type="region of interest" description="Disordered" evidence="8">
    <location>
        <begin position="271"/>
        <end position="307"/>
    </location>
</feature>
<evidence type="ECO:0000256" key="10">
    <source>
        <dbReference type="SAM" id="SignalP"/>
    </source>
</evidence>
<dbReference type="CDD" id="cd00057">
    <property type="entry name" value="FA58C"/>
    <property type="match status" value="1"/>
</dbReference>
<evidence type="ECO:0000256" key="8">
    <source>
        <dbReference type="SAM" id="MobiDB-lite"/>
    </source>
</evidence>
<dbReference type="PANTHER" id="PTHR46806:SF1">
    <property type="entry name" value="DISCOIDIN, CUB AND LCCL DOMAIN-CONTAINING PROTEIN 1"/>
    <property type="match status" value="1"/>
</dbReference>
<dbReference type="Gene3D" id="2.170.130.20">
    <property type="entry name" value="LCCL-like domain"/>
    <property type="match status" value="1"/>
</dbReference>
<proteinExistence type="predicted"/>
<feature type="compositionally biased region" description="Basic and acidic residues" evidence="8">
    <location>
        <begin position="437"/>
        <end position="454"/>
    </location>
</feature>
<dbReference type="GO" id="GO:0038023">
    <property type="term" value="F:signaling receptor activity"/>
    <property type="evidence" value="ECO:0007669"/>
    <property type="project" value="TreeGrafter"/>
</dbReference>